<evidence type="ECO:0000256" key="2">
    <source>
        <dbReference type="ARBA" id="ARBA00022664"/>
    </source>
</evidence>
<feature type="region of interest" description="Disordered" evidence="7">
    <location>
        <begin position="475"/>
        <end position="676"/>
    </location>
</feature>
<feature type="region of interest" description="Disordered" evidence="7">
    <location>
        <begin position="771"/>
        <end position="795"/>
    </location>
</feature>
<reference evidence="8 9" key="1">
    <citation type="journal article" date="2022" name="Allergy">
        <title>Genome assembly and annotation of Periplaneta americana reveal a comprehensive cockroach allergen profile.</title>
        <authorList>
            <person name="Wang L."/>
            <person name="Xiong Q."/>
            <person name="Saelim N."/>
            <person name="Wang L."/>
            <person name="Nong W."/>
            <person name="Wan A.T."/>
            <person name="Shi M."/>
            <person name="Liu X."/>
            <person name="Cao Q."/>
            <person name="Hui J.H.L."/>
            <person name="Sookrung N."/>
            <person name="Leung T.F."/>
            <person name="Tungtrongchitr A."/>
            <person name="Tsui S.K.W."/>
        </authorList>
    </citation>
    <scope>NUCLEOTIDE SEQUENCE [LARGE SCALE GENOMIC DNA]</scope>
    <source>
        <strain evidence="8">PWHHKU_190912</strain>
    </source>
</reference>
<keyword evidence="4" id="KW-0508">mRNA splicing</keyword>
<dbReference type="InterPro" id="IPR011990">
    <property type="entry name" value="TPR-like_helical_dom_sf"/>
</dbReference>
<keyword evidence="5" id="KW-0539">Nucleus</keyword>
<comment type="subcellular location">
    <subcellularLocation>
        <location evidence="1">Nucleus</location>
    </subcellularLocation>
</comment>
<protein>
    <recommendedName>
        <fullName evidence="10">Pre-mRNA-processing factor 39</fullName>
    </recommendedName>
</protein>
<dbReference type="Gene3D" id="1.25.40.10">
    <property type="entry name" value="Tetratricopeptide repeat domain"/>
    <property type="match status" value="2"/>
</dbReference>
<comment type="caution">
    <text evidence="8">The sequence shown here is derived from an EMBL/GenBank/DDBJ whole genome shotgun (WGS) entry which is preliminary data.</text>
</comment>
<evidence type="ECO:0000313" key="9">
    <source>
        <dbReference type="Proteomes" id="UP001148838"/>
    </source>
</evidence>
<feature type="compositionally biased region" description="Acidic residues" evidence="7">
    <location>
        <begin position="144"/>
        <end position="153"/>
    </location>
</feature>
<name>A0ABQ8TX37_PERAM</name>
<evidence type="ECO:0000256" key="6">
    <source>
        <dbReference type="ARBA" id="ARBA00038019"/>
    </source>
</evidence>
<evidence type="ECO:0000256" key="4">
    <source>
        <dbReference type="ARBA" id="ARBA00023187"/>
    </source>
</evidence>
<keyword evidence="3" id="KW-0677">Repeat</keyword>
<dbReference type="InterPro" id="IPR059164">
    <property type="entry name" value="HAT_PRP39_C"/>
</dbReference>
<accession>A0ABQ8TX37</accession>
<feature type="compositionally biased region" description="Basic and acidic residues" evidence="7">
    <location>
        <begin position="357"/>
        <end position="408"/>
    </location>
</feature>
<feature type="compositionally biased region" description="Basic and acidic residues" evidence="7">
    <location>
        <begin position="274"/>
        <end position="284"/>
    </location>
</feature>
<dbReference type="SUPFAM" id="SSF48452">
    <property type="entry name" value="TPR-like"/>
    <property type="match status" value="2"/>
</dbReference>
<dbReference type="Proteomes" id="UP001148838">
    <property type="component" value="Unassembled WGS sequence"/>
</dbReference>
<dbReference type="PANTHER" id="PTHR17204:SF5">
    <property type="entry name" value="PRE-MRNA-PROCESSING FACTOR 39"/>
    <property type="match status" value="1"/>
</dbReference>
<feature type="compositionally biased region" description="Acidic residues" evidence="7">
    <location>
        <begin position="506"/>
        <end position="517"/>
    </location>
</feature>
<feature type="compositionally biased region" description="Acidic residues" evidence="7">
    <location>
        <begin position="179"/>
        <end position="197"/>
    </location>
</feature>
<feature type="compositionally biased region" description="Basic residues" evidence="7">
    <location>
        <begin position="105"/>
        <end position="123"/>
    </location>
</feature>
<feature type="region of interest" description="Disordered" evidence="7">
    <location>
        <begin position="976"/>
        <end position="1003"/>
    </location>
</feature>
<feature type="compositionally biased region" description="Polar residues" evidence="7">
    <location>
        <begin position="328"/>
        <end position="356"/>
    </location>
</feature>
<dbReference type="InterPro" id="IPR003107">
    <property type="entry name" value="HAT"/>
</dbReference>
<feature type="compositionally biased region" description="Acidic residues" evidence="7">
    <location>
        <begin position="586"/>
        <end position="596"/>
    </location>
</feature>
<keyword evidence="9" id="KW-1185">Reference proteome</keyword>
<evidence type="ECO:0000256" key="1">
    <source>
        <dbReference type="ARBA" id="ARBA00004123"/>
    </source>
</evidence>
<feature type="compositionally biased region" description="Polar residues" evidence="7">
    <location>
        <begin position="481"/>
        <end position="491"/>
    </location>
</feature>
<dbReference type="Pfam" id="PF23240">
    <property type="entry name" value="HAT_PRP39_N"/>
    <property type="match status" value="1"/>
</dbReference>
<comment type="similarity">
    <text evidence="6">Belongs to the PRP39 family.</text>
</comment>
<evidence type="ECO:0000256" key="5">
    <source>
        <dbReference type="ARBA" id="ARBA00023242"/>
    </source>
</evidence>
<evidence type="ECO:0000256" key="7">
    <source>
        <dbReference type="SAM" id="MobiDB-lite"/>
    </source>
</evidence>
<gene>
    <name evidence="8" type="ORF">ANN_01847</name>
</gene>
<dbReference type="EMBL" id="JAJSOF020000003">
    <property type="protein sequence ID" value="KAJ4450423.1"/>
    <property type="molecule type" value="Genomic_DNA"/>
</dbReference>
<feature type="compositionally biased region" description="Acidic residues" evidence="7">
    <location>
        <begin position="980"/>
        <end position="995"/>
    </location>
</feature>
<feature type="compositionally biased region" description="Polar residues" evidence="7">
    <location>
        <begin position="198"/>
        <end position="207"/>
    </location>
</feature>
<feature type="compositionally biased region" description="Basic and acidic residues" evidence="7">
    <location>
        <begin position="416"/>
        <end position="446"/>
    </location>
</feature>
<dbReference type="SMART" id="SM00386">
    <property type="entry name" value="HAT"/>
    <property type="match status" value="5"/>
</dbReference>
<keyword evidence="2" id="KW-0507">mRNA processing</keyword>
<feature type="compositionally biased region" description="Acidic residues" evidence="7">
    <location>
        <begin position="247"/>
        <end position="257"/>
    </location>
</feature>
<evidence type="ECO:0008006" key="10">
    <source>
        <dbReference type="Google" id="ProtNLM"/>
    </source>
</evidence>
<proteinExistence type="inferred from homology"/>
<evidence type="ECO:0000256" key="3">
    <source>
        <dbReference type="ARBA" id="ARBA00022737"/>
    </source>
</evidence>
<dbReference type="Pfam" id="PF23241">
    <property type="entry name" value="HAT_PRP39_C"/>
    <property type="match status" value="1"/>
</dbReference>
<feature type="compositionally biased region" description="Acidic residues" evidence="7">
    <location>
        <begin position="548"/>
        <end position="558"/>
    </location>
</feature>
<feature type="region of interest" description="Disordered" evidence="7">
    <location>
        <begin position="105"/>
        <end position="446"/>
    </location>
</feature>
<dbReference type="PANTHER" id="PTHR17204">
    <property type="entry name" value="PRE-MRNA PROCESSING PROTEIN PRP39-RELATED"/>
    <property type="match status" value="1"/>
</dbReference>
<feature type="compositionally biased region" description="Basic and acidic residues" evidence="7">
    <location>
        <begin position="622"/>
        <end position="633"/>
    </location>
</feature>
<organism evidence="8 9">
    <name type="scientific">Periplaneta americana</name>
    <name type="common">American cockroach</name>
    <name type="synonym">Blatta americana</name>
    <dbReference type="NCBI Taxonomy" id="6978"/>
    <lineage>
        <taxon>Eukaryota</taxon>
        <taxon>Metazoa</taxon>
        <taxon>Ecdysozoa</taxon>
        <taxon>Arthropoda</taxon>
        <taxon>Hexapoda</taxon>
        <taxon>Insecta</taxon>
        <taxon>Pterygota</taxon>
        <taxon>Neoptera</taxon>
        <taxon>Polyneoptera</taxon>
        <taxon>Dictyoptera</taxon>
        <taxon>Blattodea</taxon>
        <taxon>Blattoidea</taxon>
        <taxon>Blattidae</taxon>
        <taxon>Blattinae</taxon>
        <taxon>Periplaneta</taxon>
    </lineage>
</organism>
<evidence type="ECO:0000313" key="8">
    <source>
        <dbReference type="EMBL" id="KAJ4450423.1"/>
    </source>
</evidence>
<feature type="compositionally biased region" description="Acidic residues" evidence="7">
    <location>
        <begin position="783"/>
        <end position="795"/>
    </location>
</feature>
<sequence>MERVNWTDRIRNEVVLERVGEERMMLKLIRKRKRNWLGHWVRRNCLLKDALEGMMNRRRVLGRRRYQMTDDIKIYVDHMQRLRRKQNMEDGECWVCSERPVCSRRTRATRAVATRRSRGRKKTSTPVRTTRSKRSTRTSHNVGSDEESEENQEEVNQNLSDTEVTQDNADEQGSPEPQKEDEEEEEDGDDNDDDDELQTTINASTEESAIENGIEEVNHNKDEQNIDNTESDVKDKEEPDDSCVVNQDDEAEVDNEVIADKERTEENGGAVSDSKAESEKHVPLEEESNSQSIDEKQVPELEDSPPPSVSAAVQPSPIRSGLRLKSAEASSVGSLEESQGLSQEGDVNQYTVLEETNMSHDSGDSANEKEKKSADVKEKEVEEEPIVKEKEKEPVVKEEEEQPVVKEEKKRKKKKEPVVKEKKEKEPVVKEKEPVVKEKESVVKEKEPIVKEKEPVVKEKEPVKKVKKEVKQEIEEMEVETNGTAAVQETPSQEELDGADIKFENVEEMTVIDEVTEEDKTAGENGAMEQSGVGESADGEGGFRTEPDTEMVSEDELPTETSKEPLETEAVSDEELPDPTAAVDLPETEAVSEDELPPEKTDKKKKKAAAKQSSASGKKKARSLEAQKRKLMDGDTYDPSSPTSENSCDESPAAKRAAVASAGGGTQAKPVTKTRKSLPELEKYWKAVKEDPSDFTGWTYLLQYVDQELYESPDIITSIKIARLRWAGHVKRMDECEIPRKVMEYGIAGGRRVGRTGGRWLKIETDGEEFLRKPRTDPGCSAMDDDDDDDDDDDNDIEAAREAYDAFLSHYPYCYGYWRKYADYEKRKGNKEKCEEVFERGLKAIPLSVDLWIHFLNYSKATYPDDEEHLRTQFEKAISACGMEFRHVVLLDSWSDRLWESYIKWENEAKRLQNVTNLYDRLLAMPTQGYTNHFDNFQEHISSNPPQKVLSVDEFLTLRREVLQLLKQYDQPTTVADDVAPGEEVEAPPGEEPDEQPVVKTDEETTALRERIISIRRKVHKVTVTSVADRWNFEEGIKRPYFHVKPLERCQLKNWKEYLDYEIEQGDQQRIIVLFERCLIACALYEEFWIKFIRYLESLKGDLTDKIRNVYERACTIHHTKKPNLHLHWAVFEESHSK</sequence>